<sequence length="58" mass="6792">MIETAEKVKEQFLNLVTEVIIRFWFFTYVLISCYSHLIKIHENGSGDLSKNIVVIIFT</sequence>
<reference evidence="2 3" key="1">
    <citation type="submission" date="2013-11" db="EMBL/GenBank/DDBJ databases">
        <title>Draft genome sequence and annotation of the entomopathogenic bacterium, Xenorhabdus cabanillasi strain JM26.</title>
        <authorList>
            <person name="Gualtieri M."/>
            <person name="Ogier J.C."/>
            <person name="Pages S."/>
            <person name="Givaudan A."/>
            <person name="Gaudriault S."/>
        </authorList>
    </citation>
    <scope>NUCLEOTIDE SEQUENCE [LARGE SCALE GENOMIC DNA]</scope>
    <source>
        <strain evidence="2 3">JM26</strain>
    </source>
</reference>
<evidence type="ECO:0000313" key="3">
    <source>
        <dbReference type="Proteomes" id="UP000019197"/>
    </source>
</evidence>
<protein>
    <submittedName>
        <fullName evidence="2">Uncharacterized protein</fullName>
    </submittedName>
</protein>
<dbReference type="EMBL" id="CBXE010000043">
    <property type="protein sequence ID" value="CDL80111.1"/>
    <property type="molecule type" value="Genomic_DNA"/>
</dbReference>
<evidence type="ECO:0000313" key="2">
    <source>
        <dbReference type="EMBL" id="CDL80111.1"/>
    </source>
</evidence>
<accession>W1IR49</accession>
<feature type="transmembrane region" description="Helical" evidence="1">
    <location>
        <begin position="12"/>
        <end position="31"/>
    </location>
</feature>
<name>W1IR49_9GAMM</name>
<keyword evidence="1" id="KW-0472">Membrane</keyword>
<dbReference type="Proteomes" id="UP000019197">
    <property type="component" value="Unassembled WGS sequence"/>
</dbReference>
<dbReference type="PROSITE" id="PS51257">
    <property type="entry name" value="PROKAR_LIPOPROTEIN"/>
    <property type="match status" value="1"/>
</dbReference>
<organism evidence="2 3">
    <name type="scientific">Xenorhabdus cabanillasii JM26</name>
    <dbReference type="NCBI Taxonomy" id="1427517"/>
    <lineage>
        <taxon>Bacteria</taxon>
        <taxon>Pseudomonadati</taxon>
        <taxon>Pseudomonadota</taxon>
        <taxon>Gammaproteobacteria</taxon>
        <taxon>Enterobacterales</taxon>
        <taxon>Morganellaceae</taxon>
        <taxon>Xenorhabdus</taxon>
    </lineage>
</organism>
<gene>
    <name evidence="2" type="ORF">XCR1_1370011</name>
</gene>
<dbReference type="AlphaFoldDB" id="W1IR49"/>
<proteinExistence type="predicted"/>
<evidence type="ECO:0000256" key="1">
    <source>
        <dbReference type="SAM" id="Phobius"/>
    </source>
</evidence>
<keyword evidence="1" id="KW-1133">Transmembrane helix</keyword>
<keyword evidence="1" id="KW-0812">Transmembrane</keyword>
<comment type="caution">
    <text evidence="2">The sequence shown here is derived from an EMBL/GenBank/DDBJ whole genome shotgun (WGS) entry which is preliminary data.</text>
</comment>